<evidence type="ECO:0000256" key="1">
    <source>
        <dbReference type="ARBA" id="ARBA00006987"/>
    </source>
</evidence>
<organism evidence="3 4">
    <name type="scientific">Phreatobacter aquaticus</name>
    <dbReference type="NCBI Taxonomy" id="2570229"/>
    <lineage>
        <taxon>Bacteria</taxon>
        <taxon>Pseudomonadati</taxon>
        <taxon>Pseudomonadota</taxon>
        <taxon>Alphaproteobacteria</taxon>
        <taxon>Hyphomicrobiales</taxon>
        <taxon>Phreatobacteraceae</taxon>
        <taxon>Phreatobacter</taxon>
    </lineage>
</organism>
<dbReference type="PIRSF" id="PIRSF017082">
    <property type="entry name" value="YflP"/>
    <property type="match status" value="1"/>
</dbReference>
<feature type="signal peptide" evidence="2">
    <location>
        <begin position="1"/>
        <end position="29"/>
    </location>
</feature>
<evidence type="ECO:0000256" key="2">
    <source>
        <dbReference type="SAM" id="SignalP"/>
    </source>
</evidence>
<sequence>MTTSSTPLDRRTVLAGLAALGAGTAPARAAYPERPISMIVPFAAGSGTDTVARIVAEQLGQRLGQGVVVENRAGANGSVAATFVARSAPDGYTLFMTTNTSHSANPSLLKTMTYDPVADFAPIARMGNLPFMLVIDPKLPANSVAELVAHAKANPGKLTYASGNSTGIVAGATFLKRAGIDVLHVPFRSTPPAITDIIGGRISMMFVDITAALTQVQAGALKALAVTTMERSKLLPTLPSMQEAGIAGFDITSWNGVFAPAKTPTDVVQRLNKELQAIATEPANQKRFADIGFDAFSGTPEELGQFVKDQLVNWAKMIADAGIERQ</sequence>
<comment type="similarity">
    <text evidence="1">Belongs to the UPF0065 (bug) family.</text>
</comment>
<dbReference type="InterPro" id="IPR006311">
    <property type="entry name" value="TAT_signal"/>
</dbReference>
<dbReference type="EMBL" id="CP039865">
    <property type="protein sequence ID" value="QCK85048.1"/>
    <property type="molecule type" value="Genomic_DNA"/>
</dbReference>
<dbReference type="OrthoDB" id="8443386at2"/>
<dbReference type="KEGG" id="paqt:E8L99_04270"/>
<dbReference type="InterPro" id="IPR005064">
    <property type="entry name" value="BUG"/>
</dbReference>
<dbReference type="Pfam" id="PF03401">
    <property type="entry name" value="TctC"/>
    <property type="match status" value="1"/>
</dbReference>
<dbReference type="InterPro" id="IPR042100">
    <property type="entry name" value="Bug_dom1"/>
</dbReference>
<dbReference type="PROSITE" id="PS51318">
    <property type="entry name" value="TAT"/>
    <property type="match status" value="1"/>
</dbReference>
<proteinExistence type="inferred from homology"/>
<evidence type="ECO:0000313" key="3">
    <source>
        <dbReference type="EMBL" id="QCK85048.1"/>
    </source>
</evidence>
<dbReference type="RefSeq" id="WP_137098382.1">
    <property type="nucleotide sequence ID" value="NZ_CP039865.1"/>
</dbReference>
<feature type="chain" id="PRO_5020732142" evidence="2">
    <location>
        <begin position="30"/>
        <end position="326"/>
    </location>
</feature>
<dbReference type="PANTHER" id="PTHR42928:SF5">
    <property type="entry name" value="BLR1237 PROTEIN"/>
    <property type="match status" value="1"/>
</dbReference>
<name>A0A4D7QCX0_9HYPH</name>
<dbReference type="PANTHER" id="PTHR42928">
    <property type="entry name" value="TRICARBOXYLATE-BINDING PROTEIN"/>
    <property type="match status" value="1"/>
</dbReference>
<dbReference type="CDD" id="cd13578">
    <property type="entry name" value="PBP2_Bug27"/>
    <property type="match status" value="1"/>
</dbReference>
<gene>
    <name evidence="3" type="ORF">E8L99_04270</name>
</gene>
<keyword evidence="2" id="KW-0732">Signal</keyword>
<accession>A0A4D7QCX0</accession>
<dbReference type="SUPFAM" id="SSF53850">
    <property type="entry name" value="Periplasmic binding protein-like II"/>
    <property type="match status" value="1"/>
</dbReference>
<dbReference type="AlphaFoldDB" id="A0A4D7QCX0"/>
<evidence type="ECO:0000313" key="4">
    <source>
        <dbReference type="Proteomes" id="UP000298588"/>
    </source>
</evidence>
<protein>
    <submittedName>
        <fullName evidence="3">Tripartite tricarboxylate transporter substrate binding protein</fullName>
    </submittedName>
</protein>
<dbReference type="Gene3D" id="3.40.190.10">
    <property type="entry name" value="Periplasmic binding protein-like II"/>
    <property type="match status" value="1"/>
</dbReference>
<keyword evidence="4" id="KW-1185">Reference proteome</keyword>
<reference evidence="3 4" key="1">
    <citation type="submission" date="2019-04" db="EMBL/GenBank/DDBJ databases">
        <title>Phreatobacter aquaticus sp. nov.</title>
        <authorList>
            <person name="Choi A."/>
            <person name="Baek K."/>
        </authorList>
    </citation>
    <scope>NUCLEOTIDE SEQUENCE [LARGE SCALE GENOMIC DNA]</scope>
    <source>
        <strain evidence="3 4">NMCR1094</strain>
    </source>
</reference>
<dbReference type="Proteomes" id="UP000298588">
    <property type="component" value="Chromosome"/>
</dbReference>
<dbReference type="Gene3D" id="3.40.190.150">
    <property type="entry name" value="Bordetella uptake gene, domain 1"/>
    <property type="match status" value="1"/>
</dbReference>